<sequence>MQRCDWCGDDPLYMSYHDTEWGVPLRDEQSMFEFLVLEGAQAGLSWITILRKRDGYRSLFDNFDVQTVASYSDEDLEGKLKDPQIVRNRLKVYGTRKNAQATIKLYEQGSTLLDYFWGFVDGKPLQNSWRGMSDIPASTALSEKISKDMKKRGFTFVGPTIIYAHMQATGMVNDHIVSCPRHRECAALG</sequence>
<dbReference type="Proteomes" id="UP001626537">
    <property type="component" value="Chromosome"/>
</dbReference>
<keyword evidence="1" id="KW-0326">Glycosidase</keyword>
<reference evidence="1 2" key="1">
    <citation type="submission" date="2023-10" db="EMBL/GenBank/DDBJ databases">
        <title>Two novel species belonging to the OM43/NOR5 clade.</title>
        <authorList>
            <person name="Park M."/>
        </authorList>
    </citation>
    <scope>NUCLEOTIDE SEQUENCE [LARGE SCALE GENOMIC DNA]</scope>
    <source>
        <strain evidence="1 2">IMCC43200</strain>
    </source>
</reference>
<dbReference type="InterPro" id="IPR005019">
    <property type="entry name" value="Adenine_glyco"/>
</dbReference>
<dbReference type="GO" id="GO:0008725">
    <property type="term" value="F:DNA-3-methyladenine glycosylase activity"/>
    <property type="evidence" value="ECO:0007669"/>
    <property type="project" value="UniProtKB-EC"/>
</dbReference>
<keyword evidence="1" id="KW-0378">Hydrolase</keyword>
<dbReference type="Gene3D" id="1.10.340.30">
    <property type="entry name" value="Hypothetical protein, domain 2"/>
    <property type="match status" value="1"/>
</dbReference>
<organism evidence="1 2">
    <name type="scientific">Congregibacter variabilis</name>
    <dbReference type="NCBI Taxonomy" id="3081200"/>
    <lineage>
        <taxon>Bacteria</taxon>
        <taxon>Pseudomonadati</taxon>
        <taxon>Pseudomonadota</taxon>
        <taxon>Gammaproteobacteria</taxon>
        <taxon>Cellvibrionales</taxon>
        <taxon>Halieaceae</taxon>
        <taxon>Congregibacter</taxon>
    </lineage>
</organism>
<evidence type="ECO:0000313" key="1">
    <source>
        <dbReference type="EMBL" id="WOJ93401.1"/>
    </source>
</evidence>
<evidence type="ECO:0000313" key="2">
    <source>
        <dbReference type="Proteomes" id="UP001626537"/>
    </source>
</evidence>
<proteinExistence type="predicted"/>
<gene>
    <name evidence="1" type="ORF">R0135_16690</name>
</gene>
<keyword evidence="2" id="KW-1185">Reference proteome</keyword>
<dbReference type="PANTHER" id="PTHR30037:SF4">
    <property type="entry name" value="DNA-3-METHYLADENINE GLYCOSYLASE I"/>
    <property type="match status" value="1"/>
</dbReference>
<dbReference type="EMBL" id="CP136864">
    <property type="protein sequence ID" value="WOJ93401.1"/>
    <property type="molecule type" value="Genomic_DNA"/>
</dbReference>
<dbReference type="Pfam" id="PF03352">
    <property type="entry name" value="Adenine_glyco"/>
    <property type="match status" value="1"/>
</dbReference>
<dbReference type="InterPro" id="IPR052891">
    <property type="entry name" value="DNA-3mA_glycosylase"/>
</dbReference>
<accession>A0ABZ0I2J9</accession>
<protein>
    <submittedName>
        <fullName evidence="1">DNA-3-methyladenine glycosylase I</fullName>
        <ecNumber evidence="1">3.2.2.20</ecNumber>
    </submittedName>
</protein>
<dbReference type="PANTHER" id="PTHR30037">
    <property type="entry name" value="DNA-3-METHYLADENINE GLYCOSYLASE 1"/>
    <property type="match status" value="1"/>
</dbReference>
<dbReference type="InterPro" id="IPR011257">
    <property type="entry name" value="DNA_glycosylase"/>
</dbReference>
<dbReference type="RefSeq" id="WP_407348049.1">
    <property type="nucleotide sequence ID" value="NZ_CP136864.1"/>
</dbReference>
<dbReference type="EC" id="3.2.2.20" evidence="1"/>
<dbReference type="SUPFAM" id="SSF48150">
    <property type="entry name" value="DNA-glycosylase"/>
    <property type="match status" value="1"/>
</dbReference>
<dbReference type="NCBIfam" id="TIGR00624">
    <property type="entry name" value="tag"/>
    <property type="match status" value="1"/>
</dbReference>
<name>A0ABZ0I2J9_9GAMM</name>
<dbReference type="InterPro" id="IPR004597">
    <property type="entry name" value="Tag"/>
</dbReference>